<dbReference type="Pfam" id="PF20173">
    <property type="entry name" value="ZnF_RZ-type"/>
    <property type="match status" value="1"/>
</dbReference>
<feature type="region of interest" description="Disordered" evidence="8">
    <location>
        <begin position="25"/>
        <end position="53"/>
    </location>
</feature>
<evidence type="ECO:0000259" key="10">
    <source>
        <dbReference type="PROSITE" id="PS51981"/>
    </source>
</evidence>
<reference evidence="11 12" key="1">
    <citation type="journal article" date="2011" name="PLoS Pathog.">
        <title>Endophytic Life Strategies Decoded by Genome and Transcriptome Analyses of the Mutualistic Root Symbiont Piriformospora indica.</title>
        <authorList>
            <person name="Zuccaro A."/>
            <person name="Lahrmann U."/>
            <person name="Guldener U."/>
            <person name="Langen G."/>
            <person name="Pfiffi S."/>
            <person name="Biedenkopf D."/>
            <person name="Wong P."/>
            <person name="Samans B."/>
            <person name="Grimm C."/>
            <person name="Basiewicz M."/>
            <person name="Murat C."/>
            <person name="Martin F."/>
            <person name="Kogel K.H."/>
        </authorList>
    </citation>
    <scope>NUCLEOTIDE SEQUENCE [LARGE SCALE GENOMIC DNA]</scope>
    <source>
        <strain evidence="11 12">DSM 11827</strain>
    </source>
</reference>
<evidence type="ECO:0000256" key="7">
    <source>
        <dbReference type="PROSITE-ProRule" id="PRU00723"/>
    </source>
</evidence>
<dbReference type="InterPro" id="IPR047187">
    <property type="entry name" value="SF1_C_Upf1"/>
</dbReference>
<dbReference type="Proteomes" id="UP000007148">
    <property type="component" value="Unassembled WGS sequence"/>
</dbReference>
<dbReference type="Pfam" id="PF13087">
    <property type="entry name" value="AAA_12"/>
    <property type="match status" value="1"/>
</dbReference>
<dbReference type="SMART" id="SM00356">
    <property type="entry name" value="ZnF_C3H1"/>
    <property type="match status" value="2"/>
</dbReference>
<dbReference type="GO" id="GO:0002376">
    <property type="term" value="P:immune system process"/>
    <property type="evidence" value="ECO:0007669"/>
    <property type="project" value="UniProtKB-KW"/>
</dbReference>
<dbReference type="InterPro" id="IPR027417">
    <property type="entry name" value="P-loop_NTPase"/>
</dbReference>
<sequence length="2071" mass="233173">MSKPCSFYNTPRGCRNGDSCRFLHQQSTQSSANKPPISPTSPSGSAPKAPYQPRVQLTSPLGICRYYWNYGSCRNTVCSFKHVEAGNMTPDTDRFTTGFGPVLAAAARQSAPQPTISTNVTASEALQHLSVFCSPTFTFSKPFQIVSFVNLLVNAASKHRSWDNSDSRQFLETLTQSHGLARIEAILTFDNVVTVLNNPRDAIAFSSTYINCLSYFVSEAVLHSTLKQRVNSLYGLIHNNFDRIHVIINECMDDIVSRKSFETRPGLSSGFTVFSTLVEILIQYVIRYQNALRDHPVLYSFCHTLFSWHTMWSEGGYIDGWVVEGEQQKQIALSNLGKSIERLANIIERENSAIRRKTTPSSSGGDSGRKQKNQDDTLRRVLDMYYDPPGQLRGVRRHDNDLENIRDISIPPTEQEMLCRIAPFLPANIPSGPHYLDDNSMERLLDIQFRLLREELLAALRVVLQSITHNIHNPAPNNALETLLASEGGKYIAHSGGNDSVMVNLYTSVDPIKVVCDKRGISVAMSVATPPGPARATSIERRAEYWRYACRKRLMPGGLVALIWQTGQSVKIYFGLLSSTPDEIQTNARASSESLVIRVRFFDPIVNLKVMDWIQTSSRDRLQTRIFLVESPVMYESIRPFLEGLKREPTSVPFAQILVHGGHPRVAGLPRYIEADPQFSWDLKSLVRLEHPDRPALRLNPRDPGSTENARQILCSHSRLDRSQVDAMVDCLTKSFVLIQGPPGTGKSFTGVELMRVLLANHRGPILLIAFTNHALDHLLLSVLKANITSKIVRLGSRSSDEEVGEYALENLEKMDPASDSDNRSLYRAYGEMRSVESELKEHLEQLHADEASEEDLIEYLELFYPEHVDEIRHPSQFIRLIRPHEEGWTEVTRARGTQDTLYQYWAHSKDLQWISNCQEIQRKQVPVAANRFALLKPERDGSEDESDQSKDDDDLIFETEEQYNLRVLLENAGLRSLPPLPTSNRPLDQLIQEPKVWQMSISERSRISRFWKTEAKKHFIQRHRDIFSHCKDQFESAKQRYDEVRDQMRSRLLRKADIVGCTTTGAAKLASLLFSFKPRILLVEEAGQVLEAHILGALVESIEHVIEIGDPLQLRPTITNYALSCDHPLGGKIYKLDQSTMERLSESGMTMSKLHVQRRMRGQIATLARLIQQRTTLYPQLIDDESVSRYPNVKGMAKNIFFLHHTNAEGGGTNDESTSKFNQYEAAMTKALVQHLLRQGLYTRSGSIVILCMYLGQLVKVRDELRNSRINVVFDERDLDALRDNGIDVDSDATDHGVELQEVRITDQVLIRTVDNFQGQEPAAFYVHTDADQSPNRANVALTRARHGFAMPTILSIVSSNVMNDVVRYAPKDILVVAHAGNLVDNAYSPSGRLRLIAVISCEMPHETVEKLLPQCGHFASIECHLDPLRHSCQDVCGTLMACCQKSCQGRCGACKQPSVIDDGASAHFKHRCGRTLHCQHQCASLCTEEHRAICGSEDCQQPCRQSCDHHECKEGCSVPCTPCMMACNWTCEHSKCDVPCGSPCVRLPCDLRCPLKLRCGHSCPSLCGEPCDRQMCHLCATQDQSQVVVDLILGLTIADLDPTSQELDNVTITLRCGHTFTVETLDGVCELGQYYRKHEVTGRWLSPIQRLEAFVKTPCCPTCRRPIEAQRYGRALKRGNLDILERNVATTMARELQSMQQELSTISTAGTDIDVLLPFNVLEERFLSQKDYRTKILTPGRALPIVNERLLGLQMRKRASDILAGRAAHMVAYEASYSMLYEHELARVQKGPFAPKYPERVALQSAKTKIGMPPPRADTRFKVEAIWMTIDIRHVLGSLAEKIHSRLSSQASHSQQQLEALQQFIIFIYHSCQLDSNAAIKIAQSSDAYRQELLSSMRQIKTTWRLVRVEKALFLVKRQMRGRLEEARLAARTVRNACSTKSGANFAMISQEFDAPMEKVFKQWQELGDHLSRPSVFYQPVSDDELYAVIGSFTEYRHRGHWYTCPNGHIFTIADCGGATMTSQCHECGAVIGGTGHATVQGVQQAVNLERIAESQGAVQSPWGWNRNV</sequence>
<evidence type="ECO:0000256" key="1">
    <source>
        <dbReference type="ARBA" id="ARBA00004496"/>
    </source>
</evidence>
<dbReference type="InterPro" id="IPR046439">
    <property type="entry name" value="ZF_RZ_dom"/>
</dbReference>
<dbReference type="PANTHER" id="PTHR10887:SF445">
    <property type="entry name" value="NFX1-TYPE ZINC FINGER-CONTAINING PROTEIN 1"/>
    <property type="match status" value="1"/>
</dbReference>
<dbReference type="GO" id="GO:0005737">
    <property type="term" value="C:cytoplasm"/>
    <property type="evidence" value="ECO:0007669"/>
    <property type="project" value="UniProtKB-SubCell"/>
</dbReference>
<dbReference type="GO" id="GO:0031048">
    <property type="term" value="P:regulatory ncRNA-mediated heterochromatin formation"/>
    <property type="evidence" value="ECO:0007669"/>
    <property type="project" value="TreeGrafter"/>
</dbReference>
<dbReference type="EMBL" id="CAFZ01000196">
    <property type="protein sequence ID" value="CCA73010.1"/>
    <property type="molecule type" value="Genomic_DNA"/>
</dbReference>
<feature type="region of interest" description="Disordered" evidence="8">
    <location>
        <begin position="351"/>
        <end position="374"/>
    </location>
</feature>
<dbReference type="GO" id="GO:0004386">
    <property type="term" value="F:helicase activity"/>
    <property type="evidence" value="ECO:0007669"/>
    <property type="project" value="UniProtKB-KW"/>
</dbReference>
<keyword evidence="11" id="KW-0547">Nucleotide-binding</keyword>
<proteinExistence type="predicted"/>
<dbReference type="HOGENOM" id="CLU_001490_4_0_1"/>
<dbReference type="GO" id="GO:0031380">
    <property type="term" value="C:nuclear RNA-directed RNA polymerase complex"/>
    <property type="evidence" value="ECO:0007669"/>
    <property type="project" value="TreeGrafter"/>
</dbReference>
<dbReference type="OrthoDB" id="2423195at2759"/>
<gene>
    <name evidence="11" type="ORF">PIIN_06965</name>
</gene>
<keyword evidence="6" id="KW-0391">Immunity</keyword>
<dbReference type="InterPro" id="IPR000571">
    <property type="entry name" value="Znf_CCCH"/>
</dbReference>
<dbReference type="SUPFAM" id="SSF52540">
    <property type="entry name" value="P-loop containing nucleoside triphosphate hydrolases"/>
    <property type="match status" value="1"/>
</dbReference>
<evidence type="ECO:0000259" key="9">
    <source>
        <dbReference type="PROSITE" id="PS50103"/>
    </source>
</evidence>
<dbReference type="CDD" id="cd18808">
    <property type="entry name" value="SF1_C_Upf1"/>
    <property type="match status" value="1"/>
</dbReference>
<accession>G4TNW7</accession>
<dbReference type="Gene3D" id="3.40.50.300">
    <property type="entry name" value="P-loop containing nucleotide triphosphate hydrolases"/>
    <property type="match status" value="3"/>
</dbReference>
<dbReference type="SUPFAM" id="SSF90229">
    <property type="entry name" value="CCCH zinc finger"/>
    <property type="match status" value="1"/>
</dbReference>
<evidence type="ECO:0000256" key="5">
    <source>
        <dbReference type="ARBA" id="ARBA00022833"/>
    </source>
</evidence>
<name>G4TNW7_SERID</name>
<keyword evidence="2" id="KW-0963">Cytoplasm</keyword>
<evidence type="ECO:0000256" key="2">
    <source>
        <dbReference type="ARBA" id="ARBA00022490"/>
    </source>
</evidence>
<evidence type="ECO:0000256" key="6">
    <source>
        <dbReference type="ARBA" id="ARBA00022859"/>
    </source>
</evidence>
<feature type="zinc finger region" description="C3H1-type" evidence="7">
    <location>
        <begin position="4"/>
        <end position="27"/>
    </location>
</feature>
<comment type="subcellular location">
    <subcellularLocation>
        <location evidence="1">Cytoplasm</location>
    </subcellularLocation>
</comment>
<dbReference type="PROSITE" id="PS51981">
    <property type="entry name" value="ZF_RZ"/>
    <property type="match status" value="1"/>
</dbReference>
<dbReference type="PANTHER" id="PTHR10887">
    <property type="entry name" value="DNA2/NAM7 HELICASE FAMILY"/>
    <property type="match status" value="1"/>
</dbReference>
<evidence type="ECO:0000256" key="8">
    <source>
        <dbReference type="SAM" id="MobiDB-lite"/>
    </source>
</evidence>
<comment type="caution">
    <text evidence="11">The sequence shown here is derived from an EMBL/GenBank/DDBJ whole genome shotgun (WGS) entry which is preliminary data.</text>
</comment>
<keyword evidence="5 7" id="KW-0862">Zinc</keyword>
<evidence type="ECO:0000313" key="11">
    <source>
        <dbReference type="EMBL" id="CCA73010.1"/>
    </source>
</evidence>
<feature type="domain" description="C3H1-type" evidence="9">
    <location>
        <begin position="4"/>
        <end position="27"/>
    </location>
</feature>
<keyword evidence="11" id="KW-0347">Helicase</keyword>
<dbReference type="InterPro" id="IPR036855">
    <property type="entry name" value="Znf_CCCH_sf"/>
</dbReference>
<dbReference type="eggNOG" id="KOG1807">
    <property type="taxonomic scope" value="Eukaryota"/>
</dbReference>
<keyword evidence="12" id="KW-1185">Reference proteome</keyword>
<keyword evidence="3 7" id="KW-0479">Metal-binding</keyword>
<dbReference type="PROSITE" id="PS50103">
    <property type="entry name" value="ZF_C3H1"/>
    <property type="match status" value="1"/>
</dbReference>
<keyword evidence="11" id="KW-0067">ATP-binding</keyword>
<dbReference type="FunCoup" id="G4TNW7">
    <property type="interactions" value="4"/>
</dbReference>
<dbReference type="InterPro" id="IPR041677">
    <property type="entry name" value="DNA2/NAM7_AAA_11"/>
</dbReference>
<keyword evidence="4 7" id="KW-0863">Zinc-finger</keyword>
<evidence type="ECO:0000256" key="3">
    <source>
        <dbReference type="ARBA" id="ARBA00022723"/>
    </source>
</evidence>
<evidence type="ECO:0000313" key="12">
    <source>
        <dbReference type="Proteomes" id="UP000007148"/>
    </source>
</evidence>
<dbReference type="InterPro" id="IPR041679">
    <property type="entry name" value="DNA2/NAM7-like_C"/>
</dbReference>
<dbReference type="OMA" id="PVCQVPI"/>
<dbReference type="Pfam" id="PF13086">
    <property type="entry name" value="AAA_11"/>
    <property type="match status" value="1"/>
</dbReference>
<protein>
    <submittedName>
        <fullName evidence="11">Related to ECM32-DNA dependent ATPase/DNA helicase B</fullName>
    </submittedName>
</protein>
<organism evidence="11 12">
    <name type="scientific">Serendipita indica (strain DSM 11827)</name>
    <name type="common">Root endophyte fungus</name>
    <name type="synonym">Piriformospora indica</name>
    <dbReference type="NCBI Taxonomy" id="1109443"/>
    <lineage>
        <taxon>Eukaryota</taxon>
        <taxon>Fungi</taxon>
        <taxon>Dikarya</taxon>
        <taxon>Basidiomycota</taxon>
        <taxon>Agaricomycotina</taxon>
        <taxon>Agaricomycetes</taxon>
        <taxon>Sebacinales</taxon>
        <taxon>Serendipitaceae</taxon>
        <taxon>Serendipita</taxon>
    </lineage>
</organism>
<feature type="domain" description="RZ-type" evidence="10">
    <location>
        <begin position="1983"/>
        <end position="2057"/>
    </location>
</feature>
<evidence type="ECO:0000256" key="4">
    <source>
        <dbReference type="ARBA" id="ARBA00022771"/>
    </source>
</evidence>
<dbReference type="InParanoid" id="G4TNW7"/>
<dbReference type="InterPro" id="IPR045055">
    <property type="entry name" value="DNA2/NAM7-like"/>
</dbReference>
<keyword evidence="11" id="KW-0378">Hydrolase</keyword>
<dbReference type="GO" id="GO:0008270">
    <property type="term" value="F:zinc ion binding"/>
    <property type="evidence" value="ECO:0007669"/>
    <property type="project" value="UniProtKB-KW"/>
</dbReference>